<dbReference type="Proteomes" id="UP000176527">
    <property type="component" value="Unassembled WGS sequence"/>
</dbReference>
<dbReference type="InterPro" id="IPR047112">
    <property type="entry name" value="RecG/Mfd"/>
</dbReference>
<keyword evidence="10 15" id="KW-0234">DNA repair</keyword>
<keyword evidence="6 15" id="KW-0347">Helicase</keyword>
<protein>
    <recommendedName>
        <fullName evidence="2 15">ATP-dependent DNA helicase RecG</fullName>
        <ecNumber evidence="13 15">5.6.2.4</ecNumber>
    </recommendedName>
</protein>
<evidence type="ECO:0000256" key="6">
    <source>
        <dbReference type="ARBA" id="ARBA00022806"/>
    </source>
</evidence>
<evidence type="ECO:0000256" key="11">
    <source>
        <dbReference type="ARBA" id="ARBA00023235"/>
    </source>
</evidence>
<evidence type="ECO:0000313" key="18">
    <source>
        <dbReference type="EMBL" id="OGE38210.1"/>
    </source>
</evidence>
<dbReference type="InterPro" id="IPR004609">
    <property type="entry name" value="ATP-dep_DNA_helicase_RecG"/>
</dbReference>
<dbReference type="Pfam" id="PF19833">
    <property type="entry name" value="RecG_dom3_C"/>
    <property type="match status" value="1"/>
</dbReference>
<evidence type="ECO:0000256" key="7">
    <source>
        <dbReference type="ARBA" id="ARBA00022840"/>
    </source>
</evidence>
<dbReference type="SUPFAM" id="SSF52540">
    <property type="entry name" value="P-loop containing nucleoside triphosphate hydrolases"/>
    <property type="match status" value="2"/>
</dbReference>
<dbReference type="GO" id="GO:0016887">
    <property type="term" value="F:ATP hydrolysis activity"/>
    <property type="evidence" value="ECO:0007669"/>
    <property type="project" value="RHEA"/>
</dbReference>
<dbReference type="InterPro" id="IPR045562">
    <property type="entry name" value="RecG_dom3_C"/>
</dbReference>
<organism evidence="18 19">
    <name type="scientific">Candidatus Daviesbacteria bacterium RIFCSPHIGHO2_12_FULL_37_11</name>
    <dbReference type="NCBI Taxonomy" id="1797777"/>
    <lineage>
        <taxon>Bacteria</taxon>
        <taxon>Candidatus Daviesiibacteriota</taxon>
    </lineage>
</organism>
<keyword evidence="11" id="KW-0413">Isomerase</keyword>
<dbReference type="SMART" id="SM00487">
    <property type="entry name" value="DEXDc"/>
    <property type="match status" value="1"/>
</dbReference>
<dbReference type="EC" id="5.6.2.4" evidence="13 15"/>
<dbReference type="InterPro" id="IPR011545">
    <property type="entry name" value="DEAD/DEAH_box_helicase_dom"/>
</dbReference>
<name>A0A1F5KBL7_9BACT</name>
<dbReference type="SMART" id="SM00490">
    <property type="entry name" value="HELICc"/>
    <property type="match status" value="1"/>
</dbReference>
<feature type="domain" description="Helicase C-terminal" evidence="17">
    <location>
        <begin position="449"/>
        <end position="607"/>
    </location>
</feature>
<evidence type="ECO:0000313" key="19">
    <source>
        <dbReference type="Proteomes" id="UP000176527"/>
    </source>
</evidence>
<dbReference type="GO" id="GO:0005524">
    <property type="term" value="F:ATP binding"/>
    <property type="evidence" value="ECO:0007669"/>
    <property type="project" value="UniProtKB-KW"/>
</dbReference>
<dbReference type="Pfam" id="PF00271">
    <property type="entry name" value="Helicase_C"/>
    <property type="match status" value="1"/>
</dbReference>
<dbReference type="Pfam" id="PF00270">
    <property type="entry name" value="DEAD"/>
    <property type="match status" value="1"/>
</dbReference>
<dbReference type="SUPFAM" id="SSF50249">
    <property type="entry name" value="Nucleic acid-binding proteins"/>
    <property type="match status" value="1"/>
</dbReference>
<dbReference type="PROSITE" id="PS51194">
    <property type="entry name" value="HELICASE_CTER"/>
    <property type="match status" value="1"/>
</dbReference>
<dbReference type="CDD" id="cd17992">
    <property type="entry name" value="DEXHc_RecG"/>
    <property type="match status" value="1"/>
</dbReference>
<dbReference type="Gene3D" id="2.40.50.140">
    <property type="entry name" value="Nucleic acid-binding proteins"/>
    <property type="match status" value="1"/>
</dbReference>
<dbReference type="PANTHER" id="PTHR47964">
    <property type="entry name" value="ATP-DEPENDENT DNA HELICASE HOMOLOG RECG, CHLOROPLASTIC"/>
    <property type="match status" value="1"/>
</dbReference>
<evidence type="ECO:0000256" key="12">
    <source>
        <dbReference type="ARBA" id="ARBA00034617"/>
    </source>
</evidence>
<accession>A0A1F5KBL7</accession>
<dbReference type="Gene3D" id="3.40.50.300">
    <property type="entry name" value="P-loop containing nucleotide triphosphate hydrolases"/>
    <property type="match status" value="2"/>
</dbReference>
<evidence type="ECO:0000256" key="1">
    <source>
        <dbReference type="ARBA" id="ARBA00007504"/>
    </source>
</evidence>
<keyword evidence="5 15" id="KW-0378">Hydrolase</keyword>
<evidence type="ECO:0000256" key="5">
    <source>
        <dbReference type="ARBA" id="ARBA00022801"/>
    </source>
</evidence>
<feature type="domain" description="Helicase ATP-binding" evidence="16">
    <location>
        <begin position="279"/>
        <end position="430"/>
    </location>
</feature>
<dbReference type="InterPro" id="IPR001650">
    <property type="entry name" value="Helicase_C-like"/>
</dbReference>
<gene>
    <name evidence="18" type="ORF">A3F00_03830</name>
</gene>
<evidence type="ECO:0000256" key="15">
    <source>
        <dbReference type="RuleBase" id="RU363016"/>
    </source>
</evidence>
<keyword evidence="7 15" id="KW-0067">ATP-binding</keyword>
<evidence type="ECO:0000256" key="8">
    <source>
        <dbReference type="ARBA" id="ARBA00023125"/>
    </source>
</evidence>
<evidence type="ECO:0000256" key="13">
    <source>
        <dbReference type="ARBA" id="ARBA00034808"/>
    </source>
</evidence>
<evidence type="ECO:0000256" key="4">
    <source>
        <dbReference type="ARBA" id="ARBA00022763"/>
    </source>
</evidence>
<dbReference type="EMBL" id="MFDE01000026">
    <property type="protein sequence ID" value="OGE38210.1"/>
    <property type="molecule type" value="Genomic_DNA"/>
</dbReference>
<comment type="caution">
    <text evidence="18">The sequence shown here is derived from an EMBL/GenBank/DDBJ whole genome shotgun (WGS) entry which is preliminary data.</text>
</comment>
<comment type="catalytic activity">
    <reaction evidence="14 15">
        <text>ATP + H2O = ADP + phosphate + H(+)</text>
        <dbReference type="Rhea" id="RHEA:13065"/>
        <dbReference type="ChEBI" id="CHEBI:15377"/>
        <dbReference type="ChEBI" id="CHEBI:15378"/>
        <dbReference type="ChEBI" id="CHEBI:30616"/>
        <dbReference type="ChEBI" id="CHEBI:43474"/>
        <dbReference type="ChEBI" id="CHEBI:456216"/>
        <dbReference type="EC" id="5.6.2.4"/>
    </reaction>
</comment>
<dbReference type="PROSITE" id="PS51192">
    <property type="entry name" value="HELICASE_ATP_BIND_1"/>
    <property type="match status" value="1"/>
</dbReference>
<dbReference type="InterPro" id="IPR027417">
    <property type="entry name" value="P-loop_NTPase"/>
</dbReference>
<dbReference type="GO" id="GO:0003677">
    <property type="term" value="F:DNA binding"/>
    <property type="evidence" value="ECO:0007669"/>
    <property type="project" value="UniProtKB-KW"/>
</dbReference>
<evidence type="ECO:0000259" key="16">
    <source>
        <dbReference type="PROSITE" id="PS51192"/>
    </source>
</evidence>
<evidence type="ECO:0000256" key="2">
    <source>
        <dbReference type="ARBA" id="ARBA00017846"/>
    </source>
</evidence>
<dbReference type="AlphaFoldDB" id="A0A1F5KBL7"/>
<keyword evidence="9 15" id="KW-0233">DNA recombination</keyword>
<evidence type="ECO:0000259" key="17">
    <source>
        <dbReference type="PROSITE" id="PS51194"/>
    </source>
</evidence>
<dbReference type="InterPro" id="IPR033454">
    <property type="entry name" value="RecG_wedge"/>
</dbReference>
<evidence type="ECO:0000256" key="3">
    <source>
        <dbReference type="ARBA" id="ARBA00022741"/>
    </source>
</evidence>
<comment type="catalytic activity">
    <reaction evidence="12 15">
        <text>Couples ATP hydrolysis with the unwinding of duplex DNA by translocating in the 3'-5' direction.</text>
        <dbReference type="EC" id="5.6.2.4"/>
    </reaction>
</comment>
<dbReference type="InterPro" id="IPR014001">
    <property type="entry name" value="Helicase_ATP-bd"/>
</dbReference>
<comment type="similarity">
    <text evidence="1 15">Belongs to the helicase family. RecG subfamily.</text>
</comment>
<dbReference type="Pfam" id="PF17191">
    <property type="entry name" value="RecG_wedge"/>
    <property type="match status" value="1"/>
</dbReference>
<dbReference type="GO" id="GO:0006310">
    <property type="term" value="P:DNA recombination"/>
    <property type="evidence" value="ECO:0007669"/>
    <property type="project" value="UniProtKB-UniRule"/>
</dbReference>
<sequence length="673" mass="76164">MNVRTFLSEISGIGYSSAKKLERINLFTVMDLINHYPFRYDDFSNTVSTMDAKVGEKVTLQGEIWSISNIFTRSRKIITKAIFNDGTSPIELTWFNSSWLTKQIAVGDRLQISGKITKYGRKFSILMPQWEKLDSHQPSVVSHQTLHTGRLVPVYPETYGINSKWLRTRIAKLMPNILSEIKDPLPDEIRENMITLQAALSQIHFPKDYQEIEQARQRLGFDELFFIQLATLKVRADWSKKMSVKKLKVKSEKLKVFVKTLPFKLTKAQLRVTDEILDDLQKGIPMNRLVQGEGGSGKTVVAAIAMYIAYLNGFRSLYMAPTEILAFQHFDTVKKFLEPYGTSVGIYTGSRKKVADKSDIVIGTHALLSNKLSTENVGLIIVDEQQRFGVEQRTLLRSKAKIPHFLTMTATPIPRTVALTIYGDLDLSIIDELPKGRPKISTHIVPENKRKDSYNFINTHVLNGEQVYVITPLIEESETLISAKAAKVEFEKLMKVFPDLKLGLLHGRLRSKEKENVINAFRKGSIDIMVSTSVVEVGMDIPNATIMVIEGAERFGLAQLHQLRGRIGRGIKESFCLLYTSDIKSKNRLKHLETTYDGLKLAELDLKIRGSGEIFGIRQSGRFELKIASFSDLTLIEKTRSATQKLLSKNPSLDKYPPLQAQLRNLAPNVMPD</sequence>
<dbReference type="PANTHER" id="PTHR47964:SF1">
    <property type="entry name" value="ATP-DEPENDENT DNA HELICASE HOMOLOG RECG, CHLOROPLASTIC"/>
    <property type="match status" value="1"/>
</dbReference>
<dbReference type="NCBIfam" id="NF008168">
    <property type="entry name" value="PRK10917.2-2"/>
    <property type="match status" value="1"/>
</dbReference>
<reference evidence="18 19" key="1">
    <citation type="journal article" date="2016" name="Nat. Commun.">
        <title>Thousands of microbial genomes shed light on interconnected biogeochemical processes in an aquifer system.</title>
        <authorList>
            <person name="Anantharaman K."/>
            <person name="Brown C.T."/>
            <person name="Hug L.A."/>
            <person name="Sharon I."/>
            <person name="Castelle C.J."/>
            <person name="Probst A.J."/>
            <person name="Thomas B.C."/>
            <person name="Singh A."/>
            <person name="Wilkins M.J."/>
            <person name="Karaoz U."/>
            <person name="Brodie E.L."/>
            <person name="Williams K.H."/>
            <person name="Hubbard S.S."/>
            <person name="Banfield J.F."/>
        </authorList>
    </citation>
    <scope>NUCLEOTIDE SEQUENCE [LARGE SCALE GENOMIC DNA]</scope>
</reference>
<evidence type="ECO:0000256" key="14">
    <source>
        <dbReference type="ARBA" id="ARBA00048988"/>
    </source>
</evidence>
<evidence type="ECO:0000256" key="10">
    <source>
        <dbReference type="ARBA" id="ARBA00023204"/>
    </source>
</evidence>
<keyword evidence="4 15" id="KW-0227">DNA damage</keyword>
<dbReference type="NCBIfam" id="NF008165">
    <property type="entry name" value="PRK10917.1-3"/>
    <property type="match status" value="1"/>
</dbReference>
<keyword evidence="3 15" id="KW-0547">Nucleotide-binding</keyword>
<dbReference type="CDD" id="cd04488">
    <property type="entry name" value="RecG_wedge_OBF"/>
    <property type="match status" value="1"/>
</dbReference>
<keyword evidence="8" id="KW-0238">DNA-binding</keyword>
<dbReference type="GO" id="GO:0006281">
    <property type="term" value="P:DNA repair"/>
    <property type="evidence" value="ECO:0007669"/>
    <property type="project" value="UniProtKB-UniRule"/>
</dbReference>
<dbReference type="InterPro" id="IPR012340">
    <property type="entry name" value="NA-bd_OB-fold"/>
</dbReference>
<dbReference type="NCBIfam" id="TIGR00643">
    <property type="entry name" value="recG"/>
    <property type="match status" value="1"/>
</dbReference>
<comment type="function">
    <text evidence="15">Plays a critical role in recombination and DNA repair. Helps process Holliday junction intermediates to mature products by catalyzing branch migration. Has replication fork regression activity, unwinds stalled or blocked replication forks to make a HJ that can be resolved. Has a DNA unwinding activity characteristic of a DNA helicase with 3'-5' polarity.</text>
</comment>
<proteinExistence type="inferred from homology"/>
<evidence type="ECO:0000256" key="9">
    <source>
        <dbReference type="ARBA" id="ARBA00023172"/>
    </source>
</evidence>
<dbReference type="GO" id="GO:0043138">
    <property type="term" value="F:3'-5' DNA helicase activity"/>
    <property type="evidence" value="ECO:0007669"/>
    <property type="project" value="UniProtKB-EC"/>
</dbReference>